<dbReference type="Proteomes" id="UP000251889">
    <property type="component" value="Unassembled WGS sequence"/>
</dbReference>
<keyword evidence="4" id="KW-1185">Reference proteome</keyword>
<dbReference type="InterPro" id="IPR013538">
    <property type="entry name" value="ASHA1/2-like_C"/>
</dbReference>
<gene>
    <name evidence="3" type="ORF">DQQ10_25905</name>
</gene>
<name>A0A364XUR5_9BACT</name>
<organism evidence="3 4">
    <name type="scientific">Pseudochryseolinea flava</name>
    <dbReference type="NCBI Taxonomy" id="2059302"/>
    <lineage>
        <taxon>Bacteria</taxon>
        <taxon>Pseudomonadati</taxon>
        <taxon>Bacteroidota</taxon>
        <taxon>Cytophagia</taxon>
        <taxon>Cytophagales</taxon>
        <taxon>Fulvivirgaceae</taxon>
        <taxon>Pseudochryseolinea</taxon>
    </lineage>
</organism>
<dbReference type="AlphaFoldDB" id="A0A364XUR5"/>
<dbReference type="EMBL" id="QMFY01000023">
    <property type="protein sequence ID" value="RAV98041.1"/>
    <property type="molecule type" value="Genomic_DNA"/>
</dbReference>
<reference evidence="3 4" key="1">
    <citation type="submission" date="2018-06" db="EMBL/GenBank/DDBJ databases">
        <title>Chryseolinea flavus sp. nov., a member of the phylum Bacteroidetes isolated from soil.</title>
        <authorList>
            <person name="Li Y."/>
            <person name="Wang J."/>
        </authorList>
    </citation>
    <scope>NUCLEOTIDE SEQUENCE [LARGE SCALE GENOMIC DNA]</scope>
    <source>
        <strain evidence="3 4">SDU1-6</strain>
    </source>
</reference>
<dbReference type="RefSeq" id="WP_112749857.1">
    <property type="nucleotide sequence ID" value="NZ_QMFY01000023.1"/>
</dbReference>
<accession>A0A364XUR5</accession>
<dbReference type="SUPFAM" id="SSF55961">
    <property type="entry name" value="Bet v1-like"/>
    <property type="match status" value="1"/>
</dbReference>
<comment type="caution">
    <text evidence="3">The sequence shown here is derived from an EMBL/GenBank/DDBJ whole genome shotgun (WGS) entry which is preliminary data.</text>
</comment>
<dbReference type="Pfam" id="PF08327">
    <property type="entry name" value="AHSA1"/>
    <property type="match status" value="1"/>
</dbReference>
<feature type="domain" description="Activator of Hsp90 ATPase homologue 1/2-like C-terminal" evidence="2">
    <location>
        <begin position="11"/>
        <end position="151"/>
    </location>
</feature>
<protein>
    <submittedName>
        <fullName evidence="3">ATPase</fullName>
    </submittedName>
</protein>
<sequence>MAETTNSKFINAPPHQVFQALADPKSIEVWQVPGDMTGKIHHFDFKPGGKYEMSLFYPDADNTQGKSGDKEDKFAAEFVEIIPDKKIVEKIHFDSGDPNLQDAMIMQIDLAPESKGTNVTISFKNIPQGVKPEDNEEGTISSLEKLAQIVEGK</sequence>
<proteinExistence type="inferred from homology"/>
<comment type="similarity">
    <text evidence="1">Belongs to the AHA1 family.</text>
</comment>
<dbReference type="InterPro" id="IPR023393">
    <property type="entry name" value="START-like_dom_sf"/>
</dbReference>
<evidence type="ECO:0000259" key="2">
    <source>
        <dbReference type="Pfam" id="PF08327"/>
    </source>
</evidence>
<evidence type="ECO:0000256" key="1">
    <source>
        <dbReference type="ARBA" id="ARBA00006817"/>
    </source>
</evidence>
<evidence type="ECO:0000313" key="4">
    <source>
        <dbReference type="Proteomes" id="UP000251889"/>
    </source>
</evidence>
<evidence type="ECO:0000313" key="3">
    <source>
        <dbReference type="EMBL" id="RAV98041.1"/>
    </source>
</evidence>
<dbReference type="OrthoDB" id="9786557at2"/>
<dbReference type="Gene3D" id="3.30.530.20">
    <property type="match status" value="1"/>
</dbReference>